<feature type="compositionally biased region" description="Basic and acidic residues" evidence="1">
    <location>
        <begin position="28"/>
        <end position="40"/>
    </location>
</feature>
<evidence type="ECO:0000256" key="1">
    <source>
        <dbReference type="SAM" id="MobiDB-lite"/>
    </source>
</evidence>
<keyword evidence="3" id="KW-1185">Reference proteome</keyword>
<evidence type="ECO:0000313" key="3">
    <source>
        <dbReference type="Proteomes" id="UP000233551"/>
    </source>
</evidence>
<proteinExistence type="predicted"/>
<reference evidence="2 3" key="1">
    <citation type="submission" date="2017-11" db="EMBL/GenBank/DDBJ databases">
        <title>De-novo sequencing of pomegranate (Punica granatum L.) genome.</title>
        <authorList>
            <person name="Akparov Z."/>
            <person name="Amiraslanov A."/>
            <person name="Hajiyeva S."/>
            <person name="Abbasov M."/>
            <person name="Kaur K."/>
            <person name="Hamwieh A."/>
            <person name="Solovyev V."/>
            <person name="Salamov A."/>
            <person name="Braich B."/>
            <person name="Kosarev P."/>
            <person name="Mahmoud A."/>
            <person name="Hajiyev E."/>
            <person name="Babayeva S."/>
            <person name="Izzatullayeva V."/>
            <person name="Mammadov A."/>
            <person name="Mammadov A."/>
            <person name="Sharifova S."/>
            <person name="Ojaghi J."/>
            <person name="Eynullazada K."/>
            <person name="Bayramov B."/>
            <person name="Abdulazimova A."/>
            <person name="Shahmuradov I."/>
        </authorList>
    </citation>
    <scope>NUCLEOTIDE SEQUENCE [LARGE SCALE GENOMIC DNA]</scope>
    <source>
        <strain evidence="3">cv. AG2017</strain>
        <tissue evidence="2">Leaf</tissue>
    </source>
</reference>
<feature type="region of interest" description="Disordered" evidence="1">
    <location>
        <begin position="1"/>
        <end position="46"/>
    </location>
</feature>
<comment type="caution">
    <text evidence="2">The sequence shown here is derived from an EMBL/GenBank/DDBJ whole genome shotgun (WGS) entry which is preliminary data.</text>
</comment>
<evidence type="ECO:0000313" key="2">
    <source>
        <dbReference type="EMBL" id="PKI72910.1"/>
    </source>
</evidence>
<protein>
    <submittedName>
        <fullName evidence="2">Uncharacterized protein</fullName>
    </submittedName>
</protein>
<sequence>MILSLKPPTHRNKQPQNRTQKRFFSDQVDPRLFSKNDNHSQLRGSVRSREPLTLPQNCIGRLRGDVRPELCQTGLKFRTCSVFRDLCRAVRVDPISLGPNDHHSHLGGSVRSQELLTLSQNSIESFRGDVRPDLCQLGNSSQDTEDLYRSLPGRSTGPLVFSGFLHNPGRYRELVNIGYRPRWPVL</sequence>
<gene>
    <name evidence="2" type="ORF">CRG98_006712</name>
</gene>
<dbReference type="EMBL" id="PGOL01000305">
    <property type="protein sequence ID" value="PKI72910.1"/>
    <property type="molecule type" value="Genomic_DNA"/>
</dbReference>
<organism evidence="2 3">
    <name type="scientific">Punica granatum</name>
    <name type="common">Pomegranate</name>
    <dbReference type="NCBI Taxonomy" id="22663"/>
    <lineage>
        <taxon>Eukaryota</taxon>
        <taxon>Viridiplantae</taxon>
        <taxon>Streptophyta</taxon>
        <taxon>Embryophyta</taxon>
        <taxon>Tracheophyta</taxon>
        <taxon>Spermatophyta</taxon>
        <taxon>Magnoliopsida</taxon>
        <taxon>eudicotyledons</taxon>
        <taxon>Gunneridae</taxon>
        <taxon>Pentapetalae</taxon>
        <taxon>rosids</taxon>
        <taxon>malvids</taxon>
        <taxon>Myrtales</taxon>
        <taxon>Lythraceae</taxon>
        <taxon>Punica</taxon>
    </lineage>
</organism>
<dbReference type="AlphaFoldDB" id="A0A2I0KX55"/>
<accession>A0A2I0KX55</accession>
<name>A0A2I0KX55_PUNGR</name>
<dbReference type="Proteomes" id="UP000233551">
    <property type="component" value="Unassembled WGS sequence"/>
</dbReference>